<proteinExistence type="predicted"/>
<name>A0ABY6K1J4_9ARAC</name>
<evidence type="ECO:0000256" key="1">
    <source>
        <dbReference type="SAM" id="MobiDB-lite"/>
    </source>
</evidence>
<organism evidence="2 3">
    <name type="scientific">Cordylochernes scorpioides</name>
    <dbReference type="NCBI Taxonomy" id="51811"/>
    <lineage>
        <taxon>Eukaryota</taxon>
        <taxon>Metazoa</taxon>
        <taxon>Ecdysozoa</taxon>
        <taxon>Arthropoda</taxon>
        <taxon>Chelicerata</taxon>
        <taxon>Arachnida</taxon>
        <taxon>Pseudoscorpiones</taxon>
        <taxon>Cheliferoidea</taxon>
        <taxon>Chernetidae</taxon>
        <taxon>Cordylochernes</taxon>
    </lineage>
</organism>
<dbReference type="Proteomes" id="UP001235939">
    <property type="component" value="Chromosome 02"/>
</dbReference>
<evidence type="ECO:0000313" key="2">
    <source>
        <dbReference type="EMBL" id="UYV62674.1"/>
    </source>
</evidence>
<keyword evidence="3" id="KW-1185">Reference proteome</keyword>
<gene>
    <name evidence="2" type="ORF">LAZ67_2001518</name>
</gene>
<accession>A0ABY6K1J4</accession>
<evidence type="ECO:0000313" key="3">
    <source>
        <dbReference type="Proteomes" id="UP001235939"/>
    </source>
</evidence>
<reference evidence="2 3" key="1">
    <citation type="submission" date="2022-01" db="EMBL/GenBank/DDBJ databases">
        <title>A chromosomal length assembly of Cordylochernes scorpioides.</title>
        <authorList>
            <person name="Zeh D."/>
            <person name="Zeh J."/>
        </authorList>
    </citation>
    <scope>NUCLEOTIDE SEQUENCE [LARGE SCALE GENOMIC DNA]</scope>
    <source>
        <strain evidence="2">IN4F17</strain>
        <tissue evidence="2">Whole Body</tissue>
    </source>
</reference>
<sequence length="92" mass="10243">MSEVNSLDKIAREEVGQGLISIAKQIPSYREQPRQFKAPVNPPSYHKQESPTSGASFSVISDHFRQQLKNIIFNDADMPLRVADSKSIVSKG</sequence>
<protein>
    <submittedName>
        <fullName evidence="2">Uncharacterized protein</fullName>
    </submittedName>
</protein>
<feature type="region of interest" description="Disordered" evidence="1">
    <location>
        <begin position="30"/>
        <end position="58"/>
    </location>
</feature>
<dbReference type="EMBL" id="CP092864">
    <property type="protein sequence ID" value="UYV62674.1"/>
    <property type="molecule type" value="Genomic_DNA"/>
</dbReference>